<dbReference type="PANTHER" id="PTHR45982:SF1">
    <property type="entry name" value="REGULATOR OF CHROMOSOME CONDENSATION"/>
    <property type="match status" value="1"/>
</dbReference>
<keyword evidence="1" id="KW-0344">Guanine-nucleotide releasing factor</keyword>
<feature type="compositionally biased region" description="Polar residues" evidence="4">
    <location>
        <begin position="462"/>
        <end position="472"/>
    </location>
</feature>
<feature type="compositionally biased region" description="Low complexity" evidence="4">
    <location>
        <begin position="427"/>
        <end position="458"/>
    </location>
</feature>
<dbReference type="GO" id="GO:0005737">
    <property type="term" value="C:cytoplasm"/>
    <property type="evidence" value="ECO:0007669"/>
    <property type="project" value="TreeGrafter"/>
</dbReference>
<dbReference type="Proteomes" id="UP001075354">
    <property type="component" value="Chromosome 15"/>
</dbReference>
<dbReference type="PRINTS" id="PR00633">
    <property type="entry name" value="RCCNDNSATION"/>
</dbReference>
<dbReference type="PROSITE" id="PS00626">
    <property type="entry name" value="RCC1_2"/>
    <property type="match status" value="4"/>
</dbReference>
<feature type="region of interest" description="Disordered" evidence="4">
    <location>
        <begin position="1"/>
        <end position="37"/>
    </location>
</feature>
<organism evidence="6 7">
    <name type="scientific">Megalurothrips usitatus</name>
    <name type="common">bean blossom thrips</name>
    <dbReference type="NCBI Taxonomy" id="439358"/>
    <lineage>
        <taxon>Eukaryota</taxon>
        <taxon>Metazoa</taxon>
        <taxon>Ecdysozoa</taxon>
        <taxon>Arthropoda</taxon>
        <taxon>Hexapoda</taxon>
        <taxon>Insecta</taxon>
        <taxon>Pterygota</taxon>
        <taxon>Neoptera</taxon>
        <taxon>Paraneoptera</taxon>
        <taxon>Thysanoptera</taxon>
        <taxon>Terebrantia</taxon>
        <taxon>Thripoidea</taxon>
        <taxon>Thripidae</taxon>
        <taxon>Megalurothrips</taxon>
    </lineage>
</organism>
<keyword evidence="2" id="KW-0677">Repeat</keyword>
<comment type="caution">
    <text evidence="6">The sequence shown here is derived from an EMBL/GenBank/DDBJ whole genome shotgun (WGS) entry which is preliminary data.</text>
</comment>
<feature type="compositionally biased region" description="Basic residues" evidence="4">
    <location>
        <begin position="1"/>
        <end position="12"/>
    </location>
</feature>
<reference evidence="6" key="1">
    <citation type="submission" date="2022-12" db="EMBL/GenBank/DDBJ databases">
        <title>Chromosome-level genome assembly of the bean flower thrips Megalurothrips usitatus.</title>
        <authorList>
            <person name="Ma L."/>
            <person name="Liu Q."/>
            <person name="Li H."/>
            <person name="Cai W."/>
        </authorList>
    </citation>
    <scope>NUCLEOTIDE SEQUENCE</scope>
    <source>
        <strain evidence="6">Cailab_2022a</strain>
    </source>
</reference>
<feature type="repeat" description="RCC1" evidence="3">
    <location>
        <begin position="149"/>
        <end position="200"/>
    </location>
</feature>
<dbReference type="InterPro" id="IPR000408">
    <property type="entry name" value="Reg_chr_condens"/>
</dbReference>
<gene>
    <name evidence="6" type="ORF">ONE63_004258</name>
</gene>
<evidence type="ECO:0000256" key="3">
    <source>
        <dbReference type="PROSITE-ProRule" id="PRU00235"/>
    </source>
</evidence>
<dbReference type="InterPro" id="IPR051553">
    <property type="entry name" value="Ran_GTPase-activating"/>
</dbReference>
<dbReference type="InterPro" id="IPR009091">
    <property type="entry name" value="RCC1/BLIP-II"/>
</dbReference>
<dbReference type="PROSITE" id="PS50012">
    <property type="entry name" value="RCC1_3"/>
    <property type="match status" value="6"/>
</dbReference>
<name>A0AAV7X6K6_9NEOP</name>
<feature type="compositionally biased region" description="Acidic residues" evidence="4">
    <location>
        <begin position="487"/>
        <end position="496"/>
    </location>
</feature>
<evidence type="ECO:0000256" key="4">
    <source>
        <dbReference type="SAM" id="MobiDB-lite"/>
    </source>
</evidence>
<dbReference type="Gene3D" id="2.130.10.30">
    <property type="entry name" value="Regulator of chromosome condensation 1/beta-lactamase-inhibitor protein II"/>
    <property type="match status" value="1"/>
</dbReference>
<dbReference type="GO" id="GO:0005085">
    <property type="term" value="F:guanyl-nucleotide exchange factor activity"/>
    <property type="evidence" value="ECO:0007669"/>
    <property type="project" value="TreeGrafter"/>
</dbReference>
<feature type="repeat" description="RCC1" evidence="3">
    <location>
        <begin position="318"/>
        <end position="370"/>
    </location>
</feature>
<feature type="compositionally biased region" description="Basic and acidic residues" evidence="4">
    <location>
        <begin position="497"/>
        <end position="528"/>
    </location>
</feature>
<evidence type="ECO:0000256" key="1">
    <source>
        <dbReference type="ARBA" id="ARBA00022658"/>
    </source>
</evidence>
<dbReference type="SUPFAM" id="SSF50985">
    <property type="entry name" value="RCC1/BLIP-II"/>
    <property type="match status" value="1"/>
</dbReference>
<feature type="region of interest" description="Disordered" evidence="4">
    <location>
        <begin position="107"/>
        <end position="128"/>
    </location>
</feature>
<feature type="repeat" description="RCC1" evidence="3">
    <location>
        <begin position="97"/>
        <end position="148"/>
    </location>
</feature>
<dbReference type="PANTHER" id="PTHR45982">
    <property type="entry name" value="REGULATOR OF CHROMOSOME CONDENSATION"/>
    <property type="match status" value="1"/>
</dbReference>
<dbReference type="Pfam" id="PF25390">
    <property type="entry name" value="WD40_RLD"/>
    <property type="match status" value="1"/>
</dbReference>
<evidence type="ECO:0000313" key="6">
    <source>
        <dbReference type="EMBL" id="KAJ1520028.1"/>
    </source>
</evidence>
<evidence type="ECO:0000259" key="5">
    <source>
        <dbReference type="Pfam" id="PF25390"/>
    </source>
</evidence>
<feature type="repeat" description="RCC1" evidence="3">
    <location>
        <begin position="46"/>
        <end position="96"/>
    </location>
</feature>
<feature type="compositionally biased region" description="Basic and acidic residues" evidence="4">
    <location>
        <begin position="474"/>
        <end position="486"/>
    </location>
</feature>
<sequence length="543" mass="58111">MQNGTSRKRQSIRRSLPPSKSGPKPAKKAKTSLGVPERRFPKLTSGIIFTFGQGDVGQLGLGPDVMEKGRPALIPKLDNLIDMCAGGMHTICLNKKGEVSSFGCNDEGALGRDTSEEGSETEPGPVSLPGTVVQITAGDSHSAALLEDGRVFAWGSFRDSHGTMGLTLQGGEKKPIQLQTGIAIVKIASGADHLVMLAEDGQIHTVGCGEQGQLGRVSERGADRMSRQGMGNMLVPGPVPFKPTKKPEFVDIWTATYGTFAKDKNNQIYVFGLNNYNQIGLKEQKTHFHPSISGPLSEHEWVQISGGQHHTLALDNNGQVYSLGRREYGRLGLGEDAEDVAVPTLITTFKDKKVVDISCEGNVSYAVTDNGEVYSWGMGSNMQLGMGDDDSDLWVPTRVKAKALENKVVKAVSAGGQHTVLLATDASAPASSSTKEASAKAGSSKQASAKAKASAASKETNAKGTTKSSAKSNGKVEETTEKKSEADSAESMETEDSSPKEEKKPKEEKEPEEKEQEKTEPEEKKSEVVEEESQEEKMDTSDK</sequence>
<feature type="repeat" description="RCC1" evidence="3">
    <location>
        <begin position="371"/>
        <end position="425"/>
    </location>
</feature>
<feature type="domain" description="RCC1-like" evidence="5">
    <location>
        <begin position="48"/>
        <end position="421"/>
    </location>
</feature>
<dbReference type="InterPro" id="IPR058923">
    <property type="entry name" value="RCC1-like_dom"/>
</dbReference>
<dbReference type="AlphaFoldDB" id="A0AAV7X6K6"/>
<proteinExistence type="predicted"/>
<feature type="repeat" description="RCC1" evidence="3">
    <location>
        <begin position="266"/>
        <end position="317"/>
    </location>
</feature>
<keyword evidence="7" id="KW-1185">Reference proteome</keyword>
<dbReference type="PROSITE" id="PS00625">
    <property type="entry name" value="RCC1_1"/>
    <property type="match status" value="1"/>
</dbReference>
<evidence type="ECO:0000313" key="7">
    <source>
        <dbReference type="Proteomes" id="UP001075354"/>
    </source>
</evidence>
<accession>A0AAV7X6K6</accession>
<evidence type="ECO:0000256" key="2">
    <source>
        <dbReference type="ARBA" id="ARBA00022737"/>
    </source>
</evidence>
<dbReference type="EMBL" id="JAPTSV010000015">
    <property type="protein sequence ID" value="KAJ1520028.1"/>
    <property type="molecule type" value="Genomic_DNA"/>
</dbReference>
<feature type="region of interest" description="Disordered" evidence="4">
    <location>
        <begin position="427"/>
        <end position="543"/>
    </location>
</feature>
<protein>
    <recommendedName>
        <fullName evidence="5">RCC1-like domain-containing protein</fullName>
    </recommendedName>
</protein>